<evidence type="ECO:0000313" key="3">
    <source>
        <dbReference type="Proteomes" id="UP000525987"/>
    </source>
</evidence>
<name>A0A7W5G4E5_9GAMM</name>
<feature type="region of interest" description="Disordered" evidence="1">
    <location>
        <begin position="1"/>
        <end position="27"/>
    </location>
</feature>
<sequence>MSNDDSSNQRRKKQSQAQARRATNPLSNQEIQRHNFVFCHIHIQPNKEDKMELSNTTKKTLATAAGILALSATGTASAYSTSVGDSTVSIYGYAKLDVIYDVDNELGNSVMRGAPLLDGQEGSRGHTTMHAYQSRIGFSTSTPLKGSELKTRIEGDFYGGGGGELRLRHAYGEWRGILAGQTWTNFTSFIATTPTIDFTGVGGQPLGHRQAQLRYTSGNFSVAIEDPKDRGGEVDAIGAKSQLPDVTVRYTDRSGPIKYSTSAVGRYLEYDSAGLATPQDSDNTFGWGIALEGSSDLTDSLTVRGGVTHGQGIGGYMNGAVISSPAFVDSDGDLQAIEATGGTIGASLALGEGDLNVAYSLISADIPDSYSQPSKNEEFNEAWINYIWSPAENVKYGIEASWHKRETVDGRSGDATRLQGMVMYSF</sequence>
<dbReference type="AlphaFoldDB" id="A0A7W5G4E5"/>
<organism evidence="2 3">
    <name type="scientific">Halomonas organivorans</name>
    <dbReference type="NCBI Taxonomy" id="257772"/>
    <lineage>
        <taxon>Bacteria</taxon>
        <taxon>Pseudomonadati</taxon>
        <taxon>Pseudomonadota</taxon>
        <taxon>Gammaproteobacteria</taxon>
        <taxon>Oceanospirillales</taxon>
        <taxon>Halomonadaceae</taxon>
        <taxon>Halomonas</taxon>
    </lineage>
</organism>
<keyword evidence="3" id="KW-1185">Reference proteome</keyword>
<accession>A0A7W5G4E5</accession>
<dbReference type="Pfam" id="PF19577">
    <property type="entry name" value="DcaP"/>
    <property type="match status" value="1"/>
</dbReference>
<evidence type="ECO:0000313" key="2">
    <source>
        <dbReference type="EMBL" id="MBB3139865.1"/>
    </source>
</evidence>
<gene>
    <name evidence="2" type="ORF">FHR96_000712</name>
</gene>
<comment type="caution">
    <text evidence="2">The sequence shown here is derived from an EMBL/GenBank/DDBJ whole genome shotgun (WGS) entry which is preliminary data.</text>
</comment>
<dbReference type="RefSeq" id="WP_183386283.1">
    <property type="nucleotide sequence ID" value="NZ_JACHXM010000002.1"/>
</dbReference>
<evidence type="ECO:0008006" key="4">
    <source>
        <dbReference type="Google" id="ProtNLM"/>
    </source>
</evidence>
<dbReference type="InterPro" id="IPR045748">
    <property type="entry name" value="DcaP"/>
</dbReference>
<proteinExistence type="predicted"/>
<dbReference type="SUPFAM" id="SSF56935">
    <property type="entry name" value="Porins"/>
    <property type="match status" value="1"/>
</dbReference>
<protein>
    <recommendedName>
        <fullName evidence="4">Porin</fullName>
    </recommendedName>
</protein>
<evidence type="ECO:0000256" key="1">
    <source>
        <dbReference type="SAM" id="MobiDB-lite"/>
    </source>
</evidence>
<reference evidence="2 3" key="1">
    <citation type="submission" date="2020-08" db="EMBL/GenBank/DDBJ databases">
        <title>Genomic Encyclopedia of Type Strains, Phase III (KMG-III): the genomes of soil and plant-associated and newly described type strains.</title>
        <authorList>
            <person name="Whitman W."/>
        </authorList>
    </citation>
    <scope>NUCLEOTIDE SEQUENCE [LARGE SCALE GENOMIC DNA]</scope>
    <source>
        <strain evidence="2 3">CECT 5995</strain>
    </source>
</reference>
<dbReference type="Proteomes" id="UP000525987">
    <property type="component" value="Unassembled WGS sequence"/>
</dbReference>
<dbReference type="EMBL" id="JACHXM010000002">
    <property type="protein sequence ID" value="MBB3139865.1"/>
    <property type="molecule type" value="Genomic_DNA"/>
</dbReference>